<accession>A0A090MY68</accession>
<dbReference type="GeneID" id="36379024"/>
<feature type="domain" description="F-box" evidence="1">
    <location>
        <begin position="1"/>
        <end position="46"/>
    </location>
</feature>
<organism evidence="2">
    <name type="scientific">Strongyloides ratti</name>
    <name type="common">Parasitic roundworm</name>
    <dbReference type="NCBI Taxonomy" id="34506"/>
    <lineage>
        <taxon>Eukaryota</taxon>
        <taxon>Metazoa</taxon>
        <taxon>Ecdysozoa</taxon>
        <taxon>Nematoda</taxon>
        <taxon>Chromadorea</taxon>
        <taxon>Rhabditida</taxon>
        <taxon>Tylenchina</taxon>
        <taxon>Panagrolaimomorpha</taxon>
        <taxon>Strongyloidoidea</taxon>
        <taxon>Strongyloididae</taxon>
        <taxon>Strongyloides</taxon>
    </lineage>
</organism>
<name>A0A090MY68_STRRB</name>
<keyword evidence="3" id="KW-1185">Reference proteome</keyword>
<dbReference type="RefSeq" id="XP_024505859.1">
    <property type="nucleotide sequence ID" value="XM_024652266.1"/>
</dbReference>
<evidence type="ECO:0000313" key="5">
    <source>
        <dbReference type="WormBase" id="SRAE_2000132700"/>
    </source>
</evidence>
<dbReference type="WBParaSite" id="SRAE_2000132700.1">
    <property type="protein sequence ID" value="SRAE_2000132700.1"/>
    <property type="gene ID" value="WBGene00261530"/>
</dbReference>
<dbReference type="PROSITE" id="PS50181">
    <property type="entry name" value="FBOX"/>
    <property type="match status" value="1"/>
</dbReference>
<sequence length="327" mass="38736">MEFLSLPEPFRIQVLKNLDWKSLINAKLVSRGLYLTIEKNINFMDRPKIKNLGIYCDKKLDDKEIIRVRYSIFPENCILRKRLKVIHFEDLNEYEQFLQKLDFSKLDYLHFRICDTSDVVGIFNKYYCGGNYIETFVLDDTGESEKKNANNVLNLISKIKDVGKMYLTLNFPFQKLPMSFMFPEMGSLKEFSIEEKNGTRLITTKMIINIINNNPGMAYFKVSTDSESFYMKVTECIFELEAFNMENRCSHTPFEISFFNITNFTLSEERFYRELFNKFNNRSDFEVTNDNGNYNFKKTVECSKCKIQHLNLISYDCDLKIVKIVFM</sequence>
<dbReference type="WormBase" id="SRAE_2000132700">
    <property type="protein sequence ID" value="SRP08879"/>
    <property type="gene ID" value="WBGene00261530"/>
</dbReference>
<protein>
    <submittedName>
        <fullName evidence="2 4">F-box domain-containing protein</fullName>
    </submittedName>
</protein>
<dbReference type="AlphaFoldDB" id="A0A090MY68"/>
<gene>
    <name evidence="2 4 5" type="ORF">SRAE_2000132700</name>
</gene>
<evidence type="ECO:0000313" key="3">
    <source>
        <dbReference type="Proteomes" id="UP000035682"/>
    </source>
</evidence>
<proteinExistence type="predicted"/>
<dbReference type="CTD" id="36379024"/>
<dbReference type="EMBL" id="LN609529">
    <property type="protein sequence ID" value="CEF66659.1"/>
    <property type="molecule type" value="Genomic_DNA"/>
</dbReference>
<reference evidence="2 3" key="1">
    <citation type="submission" date="2014-09" db="EMBL/GenBank/DDBJ databases">
        <authorList>
            <person name="Martin A.A."/>
        </authorList>
    </citation>
    <scope>NUCLEOTIDE SEQUENCE</scope>
    <source>
        <strain evidence="3">ED321</strain>
        <strain evidence="2">ED321 Heterogonic</strain>
    </source>
</reference>
<dbReference type="InterPro" id="IPR001810">
    <property type="entry name" value="F-box_dom"/>
</dbReference>
<evidence type="ECO:0000313" key="2">
    <source>
        <dbReference type="EMBL" id="CEF66659.1"/>
    </source>
</evidence>
<dbReference type="Proteomes" id="UP000035682">
    <property type="component" value="Unplaced"/>
</dbReference>
<evidence type="ECO:0000259" key="1">
    <source>
        <dbReference type="PROSITE" id="PS50181"/>
    </source>
</evidence>
<evidence type="ECO:0000313" key="4">
    <source>
        <dbReference type="WBParaSite" id="SRAE_2000132700.1"/>
    </source>
</evidence>
<reference evidence="4" key="2">
    <citation type="submission" date="2020-12" db="UniProtKB">
        <authorList>
            <consortium name="WormBaseParasite"/>
        </authorList>
    </citation>
    <scope>IDENTIFICATION</scope>
</reference>